<feature type="domain" description="F-box" evidence="1">
    <location>
        <begin position="2496"/>
        <end position="2545"/>
    </location>
</feature>
<sequence length="2874" mass="326103">MLLERGVRKLRFHNYPFGPKEAIRLPRSLYTCQTLVSLTLFSAVIVDVPLKFCFPSLKTLRLRRVEFSNDEIVPRILSGCPVLEDLTVVREHNGSVKNITIMVPSLLRLTVLDFKFAYKVPGNDVGFVIKAPSLKSLTVVSQVSWVCSLVNMPNLVKANVKLPPPGDSKKLLECLTSARHLSLYFSYPIGVFYHLVSLIQWEQSSSVPQCLISSLETVEWIDYQGRESEKKVVIEFWTAKRRWLLKPYHQPIWKRDTRYCKSCPLRRGVLKNGLKTMDRISLLPEDLILKILSSVPTKFSVTTSLLSKRWCYLWKHVPKLLFYLGHSDYQRASRLVHTFLLLNKAPVLESMHLSLGQNGSSIDIDTWTRVAISRGVRNLLYFRFSATLRLPRSLYTCETLVTLTLIAAIIVDVPLTNICFPSLKALILLFVDFLSDEIVSSLLCGCPVLTELNVSRFSNARVKTFTVFVPSLQCLTIIDIKKGSQAQGDDVGFVIKAPSLNSLTIYSEFSWFCSLVKMPYLVKANVKLPHGDSKKFKGCLTSAKHLSLCLQPPLDPSHIGVFDQLVSLNLCTCSLDWCGLILRHTPKLRVLRFVLFRANVSPKIVNIIKKCRMSYGDSITQWEQPSSVPQCLTSSLETVEWIDYKGTQTEKEMVMYFLKNSRQLKKVSIRSLASINLNEKHKMLLELASAQRISSEEVLTTMVLSKRWNYLYTFVPTLEYDHNSYPDGEDRSFSRFVYSSLLLSFVLGQNTGSIDIGVCVRTAIKRHARHLNIEIDDTCSAETINPVILPTSLYTGCTMLVILWLINVVLMDSSSTVSFPSLKILVLLSVKYPNNEFVPKILAGCPVLENLFVDRCQGDNSAHFEDPTVTKSISDIHADGFLIDAPCLELMGINVNTKGFCGIEHNMPKIDAASMCVTCNRTEQILSSLTSLQQLRLCLMTSKDAYPEGIAFNRLVELTLCTSEPEWLNLLMRLLKDSPKLRVLKLEQRIVLTMDPCEYRVHLREAVNPRPCWNEPTHVPSCLLSCLETFQWSQYEGREEEIKLSILNPVEKLEMLIELSVSPRSSSICQLDFGRGTPTMPPVDRICHLPDALLLRILSELPTANDVVATMVLSKRWEPLWKSVSKLVYDDSYRNIDDVGRFTRFVDRSLILHEAPVETLHFKLTQKSLAVDIGVWIAIAVKCSVRDLVIDIDCPAILPRSLYRGSKMLVSLKLKSATLMDVSSLPSFLTLKTLSLVSVKYPGDEFVRQLLSSCHVLEDLVVEQCLHDNVTIFTIKVPSLKSASLYKSAGRSTEGEDGFVIDAPSLEYLDIFYNNVGFCVIENDMPNLVKADVVVSYSSPGVTLSSFTSAKRLFICLPNSKDAYSVGTVFHRLVHLRICTCETEWLNLLMRLLNDSPNLRHLKFQKCHEIEGTRPCWNDPSSVPECLSSSLETLEWVGYQGRKEDKEVATFILRTGSCLKKVTIITPKSSDSDKKLEMLRELSLSFRRSPTCQLEGEILAKTLKIIKEEWDHMDRISELPDALLFEILSYLPTREVVTTMVLSKRWKYLYTFVPTLEYDHNSYPDGEDRSFSRFVYSSLLLHEAPVLQVLSFVLGQNTGSIDIGVCVRTAIKRHARHLNIEIDDTCSAETINPVILPTSLYTGCTMLVSLGLDNVVLMDSSSTVSFPSLKILGLLSVKYPNNEFVPKIFAGCPVLENLFVDRCPGDNVNLFVVRVPTLKILLLQKVLDIHADGFLIDAPCLELMGINVNTKGFCGIEHNMPKIDAASMCVTCNRTEQILSSLTSLQQLRLCLMTSKDAYPEGLAFNRLVELTLCTSEPEWLNLLMRLLKDSPKLRVLKLEQVHLREAVNPRPCWNEPTHVPSCLLSSLETFQWSQYEGREEEIKVAKFIIRNSACLKNATFYPKSTDPVEKLEMLIELSVSPRSSSICQLDFGRETPTVRDIFHDHRLMKRLRQTYQKNCDKNALLLRILSELTITKDVVATMVLSKQWECLWKSVPKLVYDDSYKNIDTGRFSSFVDRSLILHEAPVETLHFILTQKSAAVDIGVPSLKSAFLDTTSSGVEGGFVIDSPSLEYVNIFYDAVGFCVIEDMPKIVKADVVAAHCSHGLSLTSFTSAKRLCICLPNSKDAYSVGTVFHRLVHLSICTCETDLNTHAPAGMTRAQFLNVCYLSLETLEWEGYEGRKKEKEVAAFILRSGRCLKNIALMDRISHLPEEIISKILSFLPTRDVMRTMPSHYGNFRRFVDRSLLSRAAAGQVLQSLSLKSHHNFTHDDVEIWLRTAVKLGLKELELQRSFLANPPSYRSKGDVNLVIDTPSLKSLQIVDRSGSFSFSEPMNINQARAYSFMFISFRGSITSLVFILFMQTRTFGGMYMQIGAAITIYACDARFTCLKVITINQCHPVINPRTRHWNQPGSVPRCFSSNLEIFEWIKYEGKQYEKKLSTYILKTAVLLKKASFTARSDDYKEKLLMIQELSFSQRASSTCELVYSVKIIEEDMDRISLLPNDFLLHILSLLPTKDVPATSLLSKRWLNLWKLVSKLNYIERDDNADHVGFVRFVDRSLLLNTALVLESLHFNLDQQCNDVDVGFWIITAVKRGLRELSFEYCYTIEEPIRLPQSLYTCGTLVVLKLQNVSLVDVQFPVCFKLLKTLHLDEVIYLDNVTPKKLLSCCPILQVLDLDRAENDNVRRFSITVPSLQRFDYYGRPGSVLVMCKISFVIESNLECLCLLMFFVPHPQFPSGSIFHQLEHLEFCTCETEWDLLMSLLQHSPKLRSLKLNEIHNNVCGYRTLHWEEPSTVPETLMLVLETFEWRNYRGRNVERELASFVLKHARRLKVATFSPLASTQLDTTLGEKYRMITDLARLPRGSTECELVFG</sequence>
<dbReference type="CDD" id="cd22160">
    <property type="entry name" value="F-box_AtFBL13-like"/>
    <property type="match status" value="4"/>
</dbReference>
<dbReference type="PANTHER" id="PTHR31900">
    <property type="entry name" value="F-BOX/RNI SUPERFAMILY PROTEIN-RELATED"/>
    <property type="match status" value="1"/>
</dbReference>
<evidence type="ECO:0000313" key="2">
    <source>
        <dbReference type="EMBL" id="KAH0888897.1"/>
    </source>
</evidence>
<evidence type="ECO:0000313" key="3">
    <source>
        <dbReference type="Proteomes" id="UP000824890"/>
    </source>
</evidence>
<gene>
    <name evidence="2" type="ORF">HID58_051326</name>
</gene>
<feature type="domain" description="F-box" evidence="1">
    <location>
        <begin position="1513"/>
        <end position="1549"/>
    </location>
</feature>
<dbReference type="SMART" id="SM00256">
    <property type="entry name" value="FBOX"/>
    <property type="match status" value="6"/>
</dbReference>
<dbReference type="SUPFAM" id="SSF81383">
    <property type="entry name" value="F-box domain"/>
    <property type="match status" value="5"/>
</dbReference>
<feature type="domain" description="F-box" evidence="1">
    <location>
        <begin position="2205"/>
        <end position="2230"/>
    </location>
</feature>
<dbReference type="PROSITE" id="PS50181">
    <property type="entry name" value="FBOX"/>
    <property type="match status" value="3"/>
</dbReference>
<organism evidence="2 3">
    <name type="scientific">Brassica napus</name>
    <name type="common">Rape</name>
    <dbReference type="NCBI Taxonomy" id="3708"/>
    <lineage>
        <taxon>Eukaryota</taxon>
        <taxon>Viridiplantae</taxon>
        <taxon>Streptophyta</taxon>
        <taxon>Embryophyta</taxon>
        <taxon>Tracheophyta</taxon>
        <taxon>Spermatophyta</taxon>
        <taxon>Magnoliopsida</taxon>
        <taxon>eudicotyledons</taxon>
        <taxon>Gunneridae</taxon>
        <taxon>Pentapetalae</taxon>
        <taxon>rosids</taxon>
        <taxon>malvids</taxon>
        <taxon>Brassicales</taxon>
        <taxon>Brassicaceae</taxon>
        <taxon>Brassiceae</taxon>
        <taxon>Brassica</taxon>
    </lineage>
</organism>
<dbReference type="Gene3D" id="1.20.1280.50">
    <property type="match status" value="1"/>
</dbReference>
<dbReference type="InterPro" id="IPR053781">
    <property type="entry name" value="F-box_AtFBL13-like"/>
</dbReference>
<dbReference type="Pfam" id="PF08387">
    <property type="entry name" value="FBD"/>
    <property type="match status" value="8"/>
</dbReference>
<dbReference type="SMART" id="SM00579">
    <property type="entry name" value="FBD"/>
    <property type="match status" value="7"/>
</dbReference>
<dbReference type="InterPro" id="IPR006566">
    <property type="entry name" value="FBD"/>
</dbReference>
<dbReference type="InterPro" id="IPR032675">
    <property type="entry name" value="LRR_dom_sf"/>
</dbReference>
<dbReference type="InterPro" id="IPR036047">
    <property type="entry name" value="F-box-like_dom_sf"/>
</dbReference>
<reference evidence="2 3" key="1">
    <citation type="submission" date="2021-05" db="EMBL/GenBank/DDBJ databases">
        <title>Genome Assembly of Synthetic Allotetraploid Brassica napus Reveals Homoeologous Exchanges between Subgenomes.</title>
        <authorList>
            <person name="Davis J.T."/>
        </authorList>
    </citation>
    <scope>NUCLEOTIDE SEQUENCE [LARGE SCALE GENOMIC DNA]</scope>
    <source>
        <strain evidence="3">cv. Da-Ae</strain>
        <tissue evidence="2">Seedling</tissue>
    </source>
</reference>
<dbReference type="Pfam" id="PF24758">
    <property type="entry name" value="LRR_At5g56370"/>
    <property type="match status" value="6"/>
</dbReference>
<dbReference type="InterPro" id="IPR050232">
    <property type="entry name" value="FBL13/AtMIF1-like"/>
</dbReference>
<name>A0ABQ8A8M1_BRANA</name>
<comment type="caution">
    <text evidence="2">The sequence shown here is derived from an EMBL/GenBank/DDBJ whole genome shotgun (WGS) entry which is preliminary data.</text>
</comment>
<dbReference type="SUPFAM" id="SSF52047">
    <property type="entry name" value="RNI-like"/>
    <property type="match status" value="6"/>
</dbReference>
<dbReference type="Proteomes" id="UP000824890">
    <property type="component" value="Unassembled WGS sequence"/>
</dbReference>
<dbReference type="EMBL" id="JAGKQM010000013">
    <property type="protein sequence ID" value="KAH0888897.1"/>
    <property type="molecule type" value="Genomic_DNA"/>
</dbReference>
<dbReference type="InterPro" id="IPR055411">
    <property type="entry name" value="LRR_FXL15/At3g58940/PEG3-like"/>
</dbReference>
<accession>A0ABQ8A8M1</accession>
<keyword evidence="3" id="KW-1185">Reference proteome</keyword>
<dbReference type="Pfam" id="PF00646">
    <property type="entry name" value="F-box"/>
    <property type="match status" value="5"/>
</dbReference>
<dbReference type="Gene3D" id="3.80.10.10">
    <property type="entry name" value="Ribonuclease Inhibitor"/>
    <property type="match status" value="5"/>
</dbReference>
<dbReference type="PANTHER" id="PTHR31900:SF29">
    <property type="entry name" value="FBD-LIKE DOMAIN FAMILY PROTEIN"/>
    <property type="match status" value="1"/>
</dbReference>
<dbReference type="InterPro" id="IPR001810">
    <property type="entry name" value="F-box_dom"/>
</dbReference>
<evidence type="ECO:0000259" key="1">
    <source>
        <dbReference type="PROSITE" id="PS50181"/>
    </source>
</evidence>
<proteinExistence type="predicted"/>
<protein>
    <recommendedName>
        <fullName evidence="1">F-box domain-containing protein</fullName>
    </recommendedName>
</protein>